<reference evidence="4 5" key="1">
    <citation type="submission" date="2020-07" db="EMBL/GenBank/DDBJ databases">
        <authorList>
            <person name="Zhuang K."/>
            <person name="Ran Y."/>
        </authorList>
    </citation>
    <scope>NUCLEOTIDE SEQUENCE [LARGE SCALE GENOMIC DNA]</scope>
    <source>
        <strain evidence="4 5">WCH-YHL-001</strain>
    </source>
</reference>
<dbReference type="PROSITE" id="PS00061">
    <property type="entry name" value="ADH_SHORT"/>
    <property type="match status" value="1"/>
</dbReference>
<proteinExistence type="inferred from homology"/>
<dbReference type="PANTHER" id="PTHR24322">
    <property type="entry name" value="PKSB"/>
    <property type="match status" value="1"/>
</dbReference>
<evidence type="ECO:0000313" key="5">
    <source>
        <dbReference type="Proteomes" id="UP000515512"/>
    </source>
</evidence>
<sequence length="279" mass="29269">MNAAKRRELVSGKVVAITGAARGIGFATARAARQAGAQVVIGDIDTVAAEKAGIDLDVPALPLNVTERGSFDAFLDGVESACGPIDVLINNAGIMPLGPVDEVGDAEAVRCVDVNLHGVMLGTKLALRRMLPRGRGQIINIASIAGVTPAPGLALYNASKAGVVAFTEATRMEVRDRGIQVGAVLPSFTSTELTSGTTTPKGQRSLDPSEVASGVLDMIARPRPQLTVPRALAVAVRLGAFYPERLKRAIYHRVGVDSIFLEVDRTARAAYDARIHGDR</sequence>
<accession>A0A7D6V796</accession>
<evidence type="ECO:0000256" key="3">
    <source>
        <dbReference type="RuleBase" id="RU000363"/>
    </source>
</evidence>
<keyword evidence="2" id="KW-0560">Oxidoreductase</keyword>
<dbReference type="InterPro" id="IPR036291">
    <property type="entry name" value="NAD(P)-bd_dom_sf"/>
</dbReference>
<comment type="similarity">
    <text evidence="1 3">Belongs to the short-chain dehydrogenases/reductases (SDR) family.</text>
</comment>
<dbReference type="EMBL" id="CP059399">
    <property type="protein sequence ID" value="QLY29352.1"/>
    <property type="molecule type" value="Genomic_DNA"/>
</dbReference>
<dbReference type="Pfam" id="PF00106">
    <property type="entry name" value="adh_short"/>
    <property type="match status" value="1"/>
</dbReference>
<dbReference type="PANTHER" id="PTHR24322:SF736">
    <property type="entry name" value="RETINOL DEHYDROGENASE 10"/>
    <property type="match status" value="1"/>
</dbReference>
<gene>
    <name evidence="4" type="ORF">H0264_29370</name>
</gene>
<dbReference type="PRINTS" id="PR00081">
    <property type="entry name" value="GDHRDH"/>
</dbReference>
<protein>
    <submittedName>
        <fullName evidence="4">SDR family oxidoreductase</fullName>
    </submittedName>
</protein>
<dbReference type="Gene3D" id="3.40.50.720">
    <property type="entry name" value="NAD(P)-binding Rossmann-like Domain"/>
    <property type="match status" value="1"/>
</dbReference>
<dbReference type="NCBIfam" id="NF005878">
    <property type="entry name" value="PRK07825.1"/>
    <property type="match status" value="1"/>
</dbReference>
<name>A0A7D6V796_9NOCA</name>
<evidence type="ECO:0000313" key="4">
    <source>
        <dbReference type="EMBL" id="QLY29352.1"/>
    </source>
</evidence>
<dbReference type="CDD" id="cd05233">
    <property type="entry name" value="SDR_c"/>
    <property type="match status" value="1"/>
</dbReference>
<dbReference type="RefSeq" id="WP_181580556.1">
    <property type="nucleotide sequence ID" value="NZ_CP059399.1"/>
</dbReference>
<evidence type="ECO:0000256" key="1">
    <source>
        <dbReference type="ARBA" id="ARBA00006484"/>
    </source>
</evidence>
<dbReference type="AlphaFoldDB" id="A0A7D6V796"/>
<keyword evidence="5" id="KW-1185">Reference proteome</keyword>
<dbReference type="KEGG" id="nhu:H0264_29370"/>
<dbReference type="PRINTS" id="PR00080">
    <property type="entry name" value="SDRFAMILY"/>
</dbReference>
<dbReference type="SUPFAM" id="SSF51735">
    <property type="entry name" value="NAD(P)-binding Rossmann-fold domains"/>
    <property type="match status" value="1"/>
</dbReference>
<evidence type="ECO:0000256" key="2">
    <source>
        <dbReference type="ARBA" id="ARBA00023002"/>
    </source>
</evidence>
<dbReference type="GO" id="GO:0016616">
    <property type="term" value="F:oxidoreductase activity, acting on the CH-OH group of donors, NAD or NADP as acceptor"/>
    <property type="evidence" value="ECO:0007669"/>
    <property type="project" value="TreeGrafter"/>
</dbReference>
<dbReference type="Proteomes" id="UP000515512">
    <property type="component" value="Chromosome"/>
</dbReference>
<dbReference type="InterPro" id="IPR002347">
    <property type="entry name" value="SDR_fam"/>
</dbReference>
<organism evidence="4 5">
    <name type="scientific">Nocardia huaxiensis</name>
    <dbReference type="NCBI Taxonomy" id="2755382"/>
    <lineage>
        <taxon>Bacteria</taxon>
        <taxon>Bacillati</taxon>
        <taxon>Actinomycetota</taxon>
        <taxon>Actinomycetes</taxon>
        <taxon>Mycobacteriales</taxon>
        <taxon>Nocardiaceae</taxon>
        <taxon>Nocardia</taxon>
    </lineage>
</organism>
<dbReference type="InterPro" id="IPR020904">
    <property type="entry name" value="Sc_DH/Rdtase_CS"/>
</dbReference>